<dbReference type="EC" id="1.1.1.37" evidence="2"/>
<feature type="domain" description="Lactate/malate dehydrogenase C-terminal" evidence="7">
    <location>
        <begin position="102"/>
        <end position="265"/>
    </location>
</feature>
<comment type="catalytic activity">
    <reaction evidence="5">
        <text>(S)-malate + NAD(+) = oxaloacetate + NADH + H(+)</text>
        <dbReference type="Rhea" id="RHEA:21432"/>
        <dbReference type="ChEBI" id="CHEBI:15378"/>
        <dbReference type="ChEBI" id="CHEBI:15589"/>
        <dbReference type="ChEBI" id="CHEBI:16452"/>
        <dbReference type="ChEBI" id="CHEBI:57540"/>
        <dbReference type="ChEBI" id="CHEBI:57945"/>
        <dbReference type="EC" id="1.1.1.37"/>
    </reaction>
</comment>
<dbReference type="Gene3D" id="3.90.110.10">
    <property type="entry name" value="Lactate dehydrogenase/glycoside hydrolase, family 4, C-terminal"/>
    <property type="match status" value="1"/>
</dbReference>
<dbReference type="PANTHER" id="PTHR23382">
    <property type="entry name" value="MALATE DEHYDROGENASE"/>
    <property type="match status" value="1"/>
</dbReference>
<evidence type="ECO:0000256" key="5">
    <source>
        <dbReference type="ARBA" id="ARBA00048313"/>
    </source>
</evidence>
<dbReference type="SUPFAM" id="SSF56327">
    <property type="entry name" value="LDH C-terminal domain-like"/>
    <property type="match status" value="1"/>
</dbReference>
<dbReference type="InterPro" id="IPR010945">
    <property type="entry name" value="Malate_DH_type2"/>
</dbReference>
<feature type="domain" description="Lactate/malate dehydrogenase N-terminal" evidence="6">
    <location>
        <begin position="1"/>
        <end position="94"/>
    </location>
</feature>
<evidence type="ECO:0000256" key="3">
    <source>
        <dbReference type="ARBA" id="ARBA00023002"/>
    </source>
</evidence>
<evidence type="ECO:0000259" key="6">
    <source>
        <dbReference type="Pfam" id="PF00056"/>
    </source>
</evidence>
<evidence type="ECO:0000313" key="10">
    <source>
        <dbReference type="Proteomes" id="UP001151287"/>
    </source>
</evidence>
<evidence type="ECO:0000259" key="8">
    <source>
        <dbReference type="Pfam" id="PF04248"/>
    </source>
</evidence>
<accession>A0A9Q0C0J5</accession>
<feature type="domain" description="DUF427" evidence="8">
    <location>
        <begin position="286"/>
        <end position="377"/>
    </location>
</feature>
<dbReference type="Pfam" id="PF04248">
    <property type="entry name" value="NTP_transf_9"/>
    <property type="match status" value="1"/>
</dbReference>
<dbReference type="InterPro" id="IPR001236">
    <property type="entry name" value="Lactate/malate_DH_N"/>
</dbReference>
<dbReference type="InterPro" id="IPR007361">
    <property type="entry name" value="DUF427"/>
</dbReference>
<evidence type="ECO:0000313" key="9">
    <source>
        <dbReference type="EMBL" id="KAJ1684409.1"/>
    </source>
</evidence>
<reference evidence="9" key="1">
    <citation type="journal article" date="2022" name="Cell">
        <title>Repeat-based holocentromeres influence genome architecture and karyotype evolution.</title>
        <authorList>
            <person name="Hofstatter P.G."/>
            <person name="Thangavel G."/>
            <person name="Lux T."/>
            <person name="Neumann P."/>
            <person name="Vondrak T."/>
            <person name="Novak P."/>
            <person name="Zhang M."/>
            <person name="Costa L."/>
            <person name="Castellani M."/>
            <person name="Scott A."/>
            <person name="Toegelov H."/>
            <person name="Fuchs J."/>
            <person name="Mata-Sucre Y."/>
            <person name="Dias Y."/>
            <person name="Vanzela A.L.L."/>
            <person name="Huettel B."/>
            <person name="Almeida C.C.S."/>
            <person name="Simkova H."/>
            <person name="Souza G."/>
            <person name="Pedrosa-Harand A."/>
            <person name="Macas J."/>
            <person name="Mayer K.F.X."/>
            <person name="Houben A."/>
            <person name="Marques A."/>
        </authorList>
    </citation>
    <scope>NUCLEOTIDE SEQUENCE</scope>
    <source>
        <strain evidence="9">RhyBre1mFocal</strain>
    </source>
</reference>
<dbReference type="NCBIfam" id="TIGR01759">
    <property type="entry name" value="MalateDH-SF1"/>
    <property type="match status" value="1"/>
</dbReference>
<dbReference type="EMBL" id="JAMQYH010000029">
    <property type="protein sequence ID" value="KAJ1684409.1"/>
    <property type="molecule type" value="Genomic_DNA"/>
</dbReference>
<dbReference type="InterPro" id="IPR038694">
    <property type="entry name" value="DUF427_sf"/>
</dbReference>
<dbReference type="Gene3D" id="2.170.150.40">
    <property type="entry name" value="Domain of unknown function (DUF427)"/>
    <property type="match status" value="1"/>
</dbReference>
<keyword evidence="3" id="KW-0560">Oxidoreductase</keyword>
<dbReference type="PROSITE" id="PS00068">
    <property type="entry name" value="MDH"/>
    <property type="match status" value="1"/>
</dbReference>
<organism evidence="9 10">
    <name type="scientific">Rhynchospora breviuscula</name>
    <dbReference type="NCBI Taxonomy" id="2022672"/>
    <lineage>
        <taxon>Eukaryota</taxon>
        <taxon>Viridiplantae</taxon>
        <taxon>Streptophyta</taxon>
        <taxon>Embryophyta</taxon>
        <taxon>Tracheophyta</taxon>
        <taxon>Spermatophyta</taxon>
        <taxon>Magnoliopsida</taxon>
        <taxon>Liliopsida</taxon>
        <taxon>Poales</taxon>
        <taxon>Cyperaceae</taxon>
        <taxon>Cyperoideae</taxon>
        <taxon>Rhynchosporeae</taxon>
        <taxon>Rhynchospora</taxon>
    </lineage>
</organism>
<dbReference type="GO" id="GO:0030060">
    <property type="term" value="F:L-malate dehydrogenase (NAD+) activity"/>
    <property type="evidence" value="ECO:0007669"/>
    <property type="project" value="UniProtKB-EC"/>
</dbReference>
<dbReference type="InterPro" id="IPR036291">
    <property type="entry name" value="NAD(P)-bd_dom_sf"/>
</dbReference>
<proteinExistence type="inferred from homology"/>
<dbReference type="InterPro" id="IPR022383">
    <property type="entry name" value="Lactate/malate_DH_C"/>
</dbReference>
<dbReference type="Gene3D" id="3.40.50.720">
    <property type="entry name" value="NAD(P)-binding Rossmann-like Domain"/>
    <property type="match status" value="1"/>
</dbReference>
<evidence type="ECO:0000256" key="4">
    <source>
        <dbReference type="ARBA" id="ARBA00023027"/>
    </source>
</evidence>
<comment type="caution">
    <text evidence="9">The sequence shown here is derived from an EMBL/GenBank/DDBJ whole genome shotgun (WGS) entry which is preliminary data.</text>
</comment>
<evidence type="ECO:0000256" key="1">
    <source>
        <dbReference type="ARBA" id="ARBA00009613"/>
    </source>
</evidence>
<keyword evidence="4" id="KW-0520">NAD</keyword>
<dbReference type="GO" id="GO:0006108">
    <property type="term" value="P:malate metabolic process"/>
    <property type="evidence" value="ECO:0007669"/>
    <property type="project" value="InterPro"/>
</dbReference>
<dbReference type="InterPro" id="IPR001252">
    <property type="entry name" value="Malate_DH_AS"/>
</dbReference>
<evidence type="ECO:0000259" key="7">
    <source>
        <dbReference type="Pfam" id="PF02866"/>
    </source>
</evidence>
<protein>
    <recommendedName>
        <fullName evidence="2">malate dehydrogenase</fullName>
        <ecNumber evidence="2">1.1.1.37</ecNumber>
    </recommendedName>
</protein>
<dbReference type="InterPro" id="IPR015955">
    <property type="entry name" value="Lactate_DH/Glyco_Ohase_4_C"/>
</dbReference>
<name>A0A9Q0C0J5_9POAL</name>
<comment type="similarity">
    <text evidence="1">Belongs to the LDH/MDH superfamily. MDH type 2 family.</text>
</comment>
<dbReference type="SUPFAM" id="SSF51735">
    <property type="entry name" value="NAD(P)-binding Rossmann-fold domains"/>
    <property type="match status" value="1"/>
</dbReference>
<dbReference type="Pfam" id="PF00056">
    <property type="entry name" value="Ldh_1_N"/>
    <property type="match status" value="1"/>
</dbReference>
<gene>
    <name evidence="9" type="ORF">LUZ63_020164</name>
</gene>
<dbReference type="Pfam" id="PF02866">
    <property type="entry name" value="Ldh_1_C"/>
    <property type="match status" value="1"/>
</dbReference>
<sequence length="419" mass="44380">MELDDCAFPLLADVVTGHEATKVFDGVNLALLVGARPRGPGMERGDLLEANGAIFTAQGKALNEVAADDVRIGVTGNPANTNALIAMSNAPDIPDERFSALTRLDHNRALSQLSAKTGSPVTDIRQMTIWGNHSATQYPDLFHAEVGGRNAAEVVGDQQWIEDDFIPTVAKRGAAIIDARGSSSAASAASATVDAARDWLNGSPEGDWVSMAVKSDGSYDVPEGLISSFPVTTKDGDWEIVQGLEIDEFSRGRIDASVKELADERDTRSVWDFPRPPAVERSGEVVEVVLGGETIARTTAPVLVLETSHPPTYYVPANDFVPGALVPVAGSSYCEWKGAAAYFDLVGGGVRSERAAWTYPEPTPGFEAIVDHVAVMPSAVDRCLVDGEVVVPQAGGFYGGWITSAVVGPFKGEPGTWGW</sequence>
<dbReference type="FunFam" id="3.40.50.720:FF:000010">
    <property type="entry name" value="Malate dehydrogenase"/>
    <property type="match status" value="1"/>
</dbReference>
<dbReference type="FunFam" id="3.90.110.10:FF:000002">
    <property type="entry name" value="Malate dehydrogenase"/>
    <property type="match status" value="1"/>
</dbReference>
<dbReference type="Proteomes" id="UP001151287">
    <property type="component" value="Unassembled WGS sequence"/>
</dbReference>
<evidence type="ECO:0000256" key="2">
    <source>
        <dbReference type="ARBA" id="ARBA00012995"/>
    </source>
</evidence>
<dbReference type="AlphaFoldDB" id="A0A9Q0C0J5"/>
<dbReference type="NCBIfam" id="NF003916">
    <property type="entry name" value="PRK05442.1"/>
    <property type="match status" value="1"/>
</dbReference>
<dbReference type="OrthoDB" id="4069699at2759"/>
<keyword evidence="10" id="KW-1185">Reference proteome</keyword>